<proteinExistence type="predicted"/>
<protein>
    <submittedName>
        <fullName evidence="1">Uncharacterized protein</fullName>
    </submittedName>
</protein>
<dbReference type="AlphaFoldDB" id="A0A0A8ZT49"/>
<dbReference type="EMBL" id="GBRH01259898">
    <property type="protein sequence ID" value="JAD37997.1"/>
    <property type="molecule type" value="Transcribed_RNA"/>
</dbReference>
<organism evidence="1">
    <name type="scientific">Arundo donax</name>
    <name type="common">Giant reed</name>
    <name type="synonym">Donax arundinaceus</name>
    <dbReference type="NCBI Taxonomy" id="35708"/>
    <lineage>
        <taxon>Eukaryota</taxon>
        <taxon>Viridiplantae</taxon>
        <taxon>Streptophyta</taxon>
        <taxon>Embryophyta</taxon>
        <taxon>Tracheophyta</taxon>
        <taxon>Spermatophyta</taxon>
        <taxon>Magnoliopsida</taxon>
        <taxon>Liliopsida</taxon>
        <taxon>Poales</taxon>
        <taxon>Poaceae</taxon>
        <taxon>PACMAD clade</taxon>
        <taxon>Arundinoideae</taxon>
        <taxon>Arundineae</taxon>
        <taxon>Arundo</taxon>
    </lineage>
</organism>
<name>A0A0A8ZT49_ARUDO</name>
<reference evidence="1" key="1">
    <citation type="submission" date="2014-09" db="EMBL/GenBank/DDBJ databases">
        <authorList>
            <person name="Magalhaes I.L.F."/>
            <person name="Oliveira U."/>
            <person name="Santos F.R."/>
            <person name="Vidigal T.H.D.A."/>
            <person name="Brescovit A.D."/>
            <person name="Santos A.J."/>
        </authorList>
    </citation>
    <scope>NUCLEOTIDE SEQUENCE</scope>
    <source>
        <tissue evidence="1">Shoot tissue taken approximately 20 cm above the soil surface</tissue>
    </source>
</reference>
<evidence type="ECO:0000313" key="1">
    <source>
        <dbReference type="EMBL" id="JAD37997.1"/>
    </source>
</evidence>
<reference evidence="1" key="2">
    <citation type="journal article" date="2015" name="Data Brief">
        <title>Shoot transcriptome of the giant reed, Arundo donax.</title>
        <authorList>
            <person name="Barrero R.A."/>
            <person name="Guerrero F.D."/>
            <person name="Moolhuijzen P."/>
            <person name="Goolsby J.A."/>
            <person name="Tidwell J."/>
            <person name="Bellgard S.E."/>
            <person name="Bellgard M.I."/>
        </authorList>
    </citation>
    <scope>NUCLEOTIDE SEQUENCE</scope>
    <source>
        <tissue evidence="1">Shoot tissue taken approximately 20 cm above the soil surface</tissue>
    </source>
</reference>
<accession>A0A0A8ZT49</accession>
<sequence length="53" mass="5818">MVPRIVVSTLLYSRPRSFAIPKSAILGQNCSSRSMLSGLMSQCTMQSLHSSCR</sequence>